<dbReference type="NCBIfam" id="TIGR00093">
    <property type="entry name" value="pseudouridine synthase"/>
    <property type="match status" value="1"/>
</dbReference>
<comment type="similarity">
    <text evidence="2 7">Belongs to the pseudouridine synthase RsuA family.</text>
</comment>
<dbReference type="InterPro" id="IPR006145">
    <property type="entry name" value="PsdUridine_synth_RsuA/RluA"/>
</dbReference>
<evidence type="ECO:0000256" key="1">
    <source>
        <dbReference type="ARBA" id="ARBA00000073"/>
    </source>
</evidence>
<dbReference type="InterPro" id="IPR042092">
    <property type="entry name" value="PsdUridine_s_RsuA/RluB/E/F_cat"/>
</dbReference>
<dbReference type="Proteomes" id="UP001589943">
    <property type="component" value="Unassembled WGS sequence"/>
</dbReference>
<gene>
    <name evidence="10" type="ORF">ACFFF7_09520</name>
</gene>
<name>A0ABV6PIK2_9SPHN</name>
<evidence type="ECO:0000259" key="8">
    <source>
        <dbReference type="Pfam" id="PF00849"/>
    </source>
</evidence>
<dbReference type="PANTHER" id="PTHR47683">
    <property type="entry name" value="PSEUDOURIDINE SYNTHASE FAMILY PROTEIN-RELATED"/>
    <property type="match status" value="1"/>
</dbReference>
<comment type="caution">
    <text evidence="10">The sequence shown here is derived from an EMBL/GenBank/DDBJ whole genome shotgun (WGS) entry which is preliminary data.</text>
</comment>
<dbReference type="SUPFAM" id="SSF55174">
    <property type="entry name" value="Alpha-L RNA-binding motif"/>
    <property type="match status" value="1"/>
</dbReference>
<dbReference type="GO" id="GO:0016853">
    <property type="term" value="F:isomerase activity"/>
    <property type="evidence" value="ECO:0007669"/>
    <property type="project" value="UniProtKB-KW"/>
</dbReference>
<dbReference type="InterPro" id="IPR036986">
    <property type="entry name" value="S4_RNA-bd_sf"/>
</dbReference>
<dbReference type="InterPro" id="IPR020103">
    <property type="entry name" value="PsdUridine_synth_cat_dom_sf"/>
</dbReference>
<dbReference type="CDD" id="cd00165">
    <property type="entry name" value="S4"/>
    <property type="match status" value="1"/>
</dbReference>
<reference evidence="10 11" key="1">
    <citation type="submission" date="2024-09" db="EMBL/GenBank/DDBJ databases">
        <authorList>
            <person name="Sun Q."/>
            <person name="Mori K."/>
        </authorList>
    </citation>
    <scope>NUCLEOTIDE SEQUENCE [LARGE SCALE GENOMIC DNA]</scope>
    <source>
        <strain evidence="10 11">NCAIM B.02537</strain>
    </source>
</reference>
<feature type="domain" description="Pseudouridine synthase RsuA/RluA-like" evidence="8">
    <location>
        <begin position="56"/>
        <end position="188"/>
    </location>
</feature>
<dbReference type="InterPro" id="IPR050343">
    <property type="entry name" value="RsuA_PseudoU_synthase"/>
</dbReference>
<keyword evidence="11" id="KW-1185">Reference proteome</keyword>
<proteinExistence type="inferred from homology"/>
<dbReference type="Gene3D" id="3.30.70.1560">
    <property type="entry name" value="Alpha-L RNA-binding motif"/>
    <property type="match status" value="1"/>
</dbReference>
<dbReference type="EC" id="5.4.99.-" evidence="7"/>
<dbReference type="EMBL" id="JBHLTL010000005">
    <property type="protein sequence ID" value="MFC0589650.1"/>
    <property type="molecule type" value="Genomic_DNA"/>
</dbReference>
<organism evidence="10 11">
    <name type="scientific">Novosphingobium aquiterrae</name>
    <dbReference type="NCBI Taxonomy" id="624388"/>
    <lineage>
        <taxon>Bacteria</taxon>
        <taxon>Pseudomonadati</taxon>
        <taxon>Pseudomonadota</taxon>
        <taxon>Alphaproteobacteria</taxon>
        <taxon>Sphingomonadales</taxon>
        <taxon>Sphingomonadaceae</taxon>
        <taxon>Novosphingobium</taxon>
    </lineage>
</organism>
<dbReference type="PROSITE" id="PS01149">
    <property type="entry name" value="PSI_RSU"/>
    <property type="match status" value="1"/>
</dbReference>
<dbReference type="InterPro" id="IPR020094">
    <property type="entry name" value="TruA/RsuA/RluB/E/F_N"/>
</dbReference>
<comment type="catalytic activity">
    <reaction evidence="4">
        <text>uridine(35) in tRNA(Tyr) = pseudouridine(35) in tRNA(Tyr)</text>
        <dbReference type="Rhea" id="RHEA:60556"/>
        <dbReference type="Rhea" id="RHEA-COMP:15607"/>
        <dbReference type="Rhea" id="RHEA-COMP:15608"/>
        <dbReference type="ChEBI" id="CHEBI:65314"/>
        <dbReference type="ChEBI" id="CHEBI:65315"/>
    </reaction>
</comment>
<dbReference type="InterPro" id="IPR018496">
    <property type="entry name" value="PsdUridine_synth_RsuA/RluB_CS"/>
</dbReference>
<dbReference type="SUPFAM" id="SSF55120">
    <property type="entry name" value="Pseudouridine synthase"/>
    <property type="match status" value="1"/>
</dbReference>
<evidence type="ECO:0000313" key="11">
    <source>
        <dbReference type="Proteomes" id="UP001589943"/>
    </source>
</evidence>
<evidence type="ECO:0000313" key="10">
    <source>
        <dbReference type="EMBL" id="MFC0589650.1"/>
    </source>
</evidence>
<dbReference type="Gene3D" id="3.30.70.580">
    <property type="entry name" value="Pseudouridine synthase I, catalytic domain, N-terminal subdomain"/>
    <property type="match status" value="1"/>
</dbReference>
<dbReference type="PANTHER" id="PTHR47683:SF2">
    <property type="entry name" value="RNA-BINDING S4 DOMAIN-CONTAINING PROTEIN"/>
    <property type="match status" value="1"/>
</dbReference>
<protein>
    <recommendedName>
        <fullName evidence="7">Pseudouridine synthase</fullName>
        <ecNumber evidence="7">5.4.99.-</ecNumber>
    </recommendedName>
</protein>
<feature type="domain" description="RNA-binding S4" evidence="9">
    <location>
        <begin position="2"/>
        <end position="35"/>
    </location>
</feature>
<comment type="catalytic activity">
    <reaction evidence="5">
        <text>uridine(2604) in 23S rRNA = pseudouridine(2604) in 23S rRNA</text>
        <dbReference type="Rhea" id="RHEA:38875"/>
        <dbReference type="Rhea" id="RHEA-COMP:10093"/>
        <dbReference type="Rhea" id="RHEA-COMP:10094"/>
        <dbReference type="ChEBI" id="CHEBI:65314"/>
        <dbReference type="ChEBI" id="CHEBI:65315"/>
        <dbReference type="EC" id="5.4.99.21"/>
    </reaction>
</comment>
<dbReference type="Pfam" id="PF01479">
    <property type="entry name" value="S4"/>
    <property type="match status" value="1"/>
</dbReference>
<dbReference type="Gene3D" id="3.10.290.10">
    <property type="entry name" value="RNA-binding S4 domain"/>
    <property type="match status" value="1"/>
</dbReference>
<comment type="catalytic activity">
    <reaction evidence="1">
        <text>a uridine in RNA = a pseudouridine in RNA</text>
        <dbReference type="Rhea" id="RHEA:48348"/>
        <dbReference type="Rhea" id="RHEA-COMP:12068"/>
        <dbReference type="Rhea" id="RHEA-COMP:12069"/>
        <dbReference type="ChEBI" id="CHEBI:65314"/>
        <dbReference type="ChEBI" id="CHEBI:65315"/>
    </reaction>
</comment>
<evidence type="ECO:0000256" key="4">
    <source>
        <dbReference type="ARBA" id="ARBA00036390"/>
    </source>
</evidence>
<evidence type="ECO:0000259" key="9">
    <source>
        <dbReference type="Pfam" id="PF01479"/>
    </source>
</evidence>
<dbReference type="CDD" id="cd02870">
    <property type="entry name" value="PseudoU_synth_RsuA_like"/>
    <property type="match status" value="1"/>
</dbReference>
<dbReference type="RefSeq" id="WP_379481121.1">
    <property type="nucleotide sequence ID" value="NZ_JBHLTL010000005.1"/>
</dbReference>
<evidence type="ECO:0000256" key="3">
    <source>
        <dbReference type="ARBA" id="ARBA00023235"/>
    </source>
</evidence>
<evidence type="ECO:0000256" key="2">
    <source>
        <dbReference type="ARBA" id="ARBA00008348"/>
    </source>
</evidence>
<sequence length="234" mass="26022">MSKLGFCSRTEASALIEAGRVMVDGRVARSMRQRVNLKTARIVVDGERLREEPKIYLKLNKPRGYVTTYRDPSGRPTVYDCMADDLPFLFPVGRLDRASEGLLLMTNDTLWSERLLNPLNGVRKCYHVKVDRALEPDDLVAIAHPVDDGAETLTTASVRLLRRGPRSSWLEIVLTEGRNRQIRRILAANGLNVMRLVRVAFAGLSLGDLPKGGTAMFDGVEALRSIGFSCEPVV</sequence>
<dbReference type="InterPro" id="IPR002942">
    <property type="entry name" value="S4_RNA-bd"/>
</dbReference>
<evidence type="ECO:0000256" key="5">
    <source>
        <dbReference type="ARBA" id="ARBA00036535"/>
    </source>
</evidence>
<keyword evidence="6" id="KW-0694">RNA-binding</keyword>
<evidence type="ECO:0000256" key="6">
    <source>
        <dbReference type="PROSITE-ProRule" id="PRU00182"/>
    </source>
</evidence>
<accession>A0ABV6PIK2</accession>
<keyword evidence="3 7" id="KW-0413">Isomerase</keyword>
<dbReference type="InterPro" id="IPR000748">
    <property type="entry name" value="PsdUridine_synth_RsuA/RluB/E/F"/>
</dbReference>
<dbReference type="Pfam" id="PF00849">
    <property type="entry name" value="PseudoU_synth_2"/>
    <property type="match status" value="1"/>
</dbReference>
<evidence type="ECO:0000256" key="7">
    <source>
        <dbReference type="RuleBase" id="RU003887"/>
    </source>
</evidence>
<dbReference type="PROSITE" id="PS50889">
    <property type="entry name" value="S4"/>
    <property type="match status" value="1"/>
</dbReference>